<dbReference type="EMBL" id="PPWZ01000077">
    <property type="protein sequence ID" value="POH36185.1"/>
    <property type="molecule type" value="Genomic_DNA"/>
</dbReference>
<dbReference type="Gene3D" id="3.10.400.10">
    <property type="entry name" value="Sulfate adenylyltransferase"/>
    <property type="match status" value="1"/>
</dbReference>
<dbReference type="AlphaFoldDB" id="A0A2P4R4S1"/>
<feature type="domain" description="ASCH" evidence="1">
    <location>
        <begin position="27"/>
        <end position="147"/>
    </location>
</feature>
<protein>
    <submittedName>
        <fullName evidence="2">ASCH domain-containing protein</fullName>
    </submittedName>
</protein>
<name>A0A2P4R4S1_9LACO</name>
<evidence type="ECO:0000259" key="1">
    <source>
        <dbReference type="SMART" id="SM01022"/>
    </source>
</evidence>
<evidence type="ECO:0000313" key="2">
    <source>
        <dbReference type="EMBL" id="POH36185.1"/>
    </source>
</evidence>
<dbReference type="InterPro" id="IPR009326">
    <property type="entry name" value="DUF984"/>
</dbReference>
<dbReference type="SMART" id="SM01022">
    <property type="entry name" value="ASCH"/>
    <property type="match status" value="1"/>
</dbReference>
<sequence length="147" mass="17083">MDKQLIKNYWFDFLSDKNALDYPLGDITIFGGDPNKLAQLVYEGIKTATTSSYDLYEPSEYMPEVGDYNIILNGKQEPVCITKTLVTEVVPFNQISAEHAYHEGEGTKTLSYWRKVHEDFFKKEYQDAGKKFDYDITCLCEVFKRVY</sequence>
<dbReference type="SUPFAM" id="SSF88697">
    <property type="entry name" value="PUA domain-like"/>
    <property type="match status" value="1"/>
</dbReference>
<dbReference type="PIRSF" id="PIRSF021320">
    <property type="entry name" value="DUF984"/>
    <property type="match status" value="1"/>
</dbReference>
<comment type="caution">
    <text evidence="2">The sequence shown here is derived from an EMBL/GenBank/DDBJ whole genome shotgun (WGS) entry which is preliminary data.</text>
</comment>
<dbReference type="PANTHER" id="PTHR39203">
    <property type="entry name" value="CYTOPLASMIC PROTEIN-RELATED"/>
    <property type="match status" value="1"/>
</dbReference>
<dbReference type="InterPro" id="IPR015947">
    <property type="entry name" value="PUA-like_sf"/>
</dbReference>
<dbReference type="Pfam" id="PF04266">
    <property type="entry name" value="ASCH"/>
    <property type="match status" value="1"/>
</dbReference>
<dbReference type="PANTHER" id="PTHR39203:SF1">
    <property type="entry name" value="CYTOPLASMIC PROTEIN"/>
    <property type="match status" value="1"/>
</dbReference>
<reference evidence="2" key="1">
    <citation type="submission" date="2018-01" db="EMBL/GenBank/DDBJ databases">
        <title>Genome sequnecing of Lactobacillus formosensis KACC 18721.</title>
        <authorList>
            <person name="Kim S.-J."/>
            <person name="Heo J."/>
        </authorList>
    </citation>
    <scope>NUCLEOTIDE SEQUENCE</scope>
    <source>
        <strain evidence="2">KACC 18721</strain>
    </source>
</reference>
<gene>
    <name evidence="2" type="ORF">C2R26_09685</name>
</gene>
<proteinExistence type="predicted"/>
<organism evidence="2">
    <name type="scientific">Companilactobacillus formosensis</name>
    <dbReference type="NCBI Taxonomy" id="1617889"/>
    <lineage>
        <taxon>Bacteria</taxon>
        <taxon>Bacillati</taxon>
        <taxon>Bacillota</taxon>
        <taxon>Bacilli</taxon>
        <taxon>Lactobacillales</taxon>
        <taxon>Lactobacillaceae</taxon>
        <taxon>Companilactobacillus</taxon>
    </lineage>
</organism>
<dbReference type="InterPro" id="IPR007374">
    <property type="entry name" value="ASCH_domain"/>
</dbReference>
<dbReference type="CDD" id="cd06553">
    <property type="entry name" value="ASCH_Ef3133_like"/>
    <property type="match status" value="1"/>
</dbReference>
<accession>A0A2P4R4S1</accession>